<protein>
    <submittedName>
        <fullName evidence="1">Uncharacterized protein</fullName>
    </submittedName>
</protein>
<dbReference type="EMBL" id="GGEC01086626">
    <property type="protein sequence ID" value="MBX67110.1"/>
    <property type="molecule type" value="Transcribed_RNA"/>
</dbReference>
<organism evidence="1">
    <name type="scientific">Rhizophora mucronata</name>
    <name type="common">Asiatic mangrove</name>
    <dbReference type="NCBI Taxonomy" id="61149"/>
    <lineage>
        <taxon>Eukaryota</taxon>
        <taxon>Viridiplantae</taxon>
        <taxon>Streptophyta</taxon>
        <taxon>Embryophyta</taxon>
        <taxon>Tracheophyta</taxon>
        <taxon>Spermatophyta</taxon>
        <taxon>Magnoliopsida</taxon>
        <taxon>eudicotyledons</taxon>
        <taxon>Gunneridae</taxon>
        <taxon>Pentapetalae</taxon>
        <taxon>rosids</taxon>
        <taxon>fabids</taxon>
        <taxon>Malpighiales</taxon>
        <taxon>Rhizophoraceae</taxon>
        <taxon>Rhizophora</taxon>
    </lineage>
</organism>
<accession>A0A2P2QJD8</accession>
<dbReference type="AlphaFoldDB" id="A0A2P2QJD8"/>
<sequence>MPRWFLTLDAALLFMSMYSG</sequence>
<name>A0A2P2QJD8_RHIMU</name>
<evidence type="ECO:0000313" key="1">
    <source>
        <dbReference type="EMBL" id="MBX67110.1"/>
    </source>
</evidence>
<reference evidence="1" key="1">
    <citation type="submission" date="2018-02" db="EMBL/GenBank/DDBJ databases">
        <title>Rhizophora mucronata_Transcriptome.</title>
        <authorList>
            <person name="Meera S.P."/>
            <person name="Sreeshan A."/>
            <person name="Augustine A."/>
        </authorList>
    </citation>
    <scope>NUCLEOTIDE SEQUENCE</scope>
    <source>
        <tissue evidence="1">Leaf</tissue>
    </source>
</reference>
<proteinExistence type="predicted"/>